<reference evidence="3" key="1">
    <citation type="journal article" date="2013" name="Stand. Genomic Sci.">
        <title>Complete genome sequence of Desulfocapsa sulfexigens, a marine deltaproteobacterium specialized in disproportionating inorganic sulfur compounds.</title>
        <authorList>
            <person name="Finster K.W."/>
            <person name="Kjeldsen K.U."/>
            <person name="Kube M."/>
            <person name="Reinhardt R."/>
            <person name="Mussmann M."/>
            <person name="Amann R."/>
            <person name="Schreiber L."/>
        </authorList>
    </citation>
    <scope>NUCLEOTIDE SEQUENCE [LARGE SCALE GENOMIC DNA]</scope>
    <source>
        <strain evidence="3">DSM 10523 / SB164P1</strain>
    </source>
</reference>
<dbReference type="PANTHER" id="PTHR39431">
    <property type="entry name" value="FRPA/C-RELATED PROTEIN"/>
    <property type="match status" value="1"/>
</dbReference>
<organism evidence="2 3">
    <name type="scientific">Desulfocapsa sulfexigens (strain DSM 10523 / SB164P1)</name>
    <dbReference type="NCBI Taxonomy" id="1167006"/>
    <lineage>
        <taxon>Bacteria</taxon>
        <taxon>Pseudomonadati</taxon>
        <taxon>Thermodesulfobacteriota</taxon>
        <taxon>Desulfobulbia</taxon>
        <taxon>Desulfobulbales</taxon>
        <taxon>Desulfocapsaceae</taxon>
        <taxon>Desulfocapsa</taxon>
    </lineage>
</organism>
<dbReference type="PANTHER" id="PTHR39431:SF1">
    <property type="entry name" value="FRPA_C-RELATED PROTEIN"/>
    <property type="match status" value="1"/>
</dbReference>
<dbReference type="AlphaFoldDB" id="M1NZD9"/>
<dbReference type="InterPro" id="IPR002048">
    <property type="entry name" value="EF_hand_dom"/>
</dbReference>
<name>M1NZD9_DESSD</name>
<dbReference type="KEGG" id="dsf:UWK_00030"/>
<proteinExistence type="predicted"/>
<evidence type="ECO:0000259" key="1">
    <source>
        <dbReference type="PROSITE" id="PS50222"/>
    </source>
</evidence>
<dbReference type="OrthoDB" id="9773411at2"/>
<dbReference type="RefSeq" id="WP_015402317.1">
    <property type="nucleotide sequence ID" value="NC_020304.1"/>
</dbReference>
<feature type="domain" description="EF-hand" evidence="1">
    <location>
        <begin position="334"/>
        <end position="369"/>
    </location>
</feature>
<keyword evidence="3" id="KW-1185">Reference proteome</keyword>
<dbReference type="EMBL" id="CP003985">
    <property type="protein sequence ID" value="AGF76618.1"/>
    <property type="molecule type" value="Genomic_DNA"/>
</dbReference>
<dbReference type="GO" id="GO:0005509">
    <property type="term" value="F:calcium ion binding"/>
    <property type="evidence" value="ECO:0007669"/>
    <property type="project" value="InterPro"/>
</dbReference>
<sequence length="423" mass="47416">MKINTSHISMDASAEHRDVTGRVAQMVAGRLGEDPEFRLNLSGEPDLRRERVEESRQSQECTAISTVHCTDGEKEYKTTADHALEQMVTEVVGQRVRLRRIQGLEGQGNVILSEPLNPPGKIAVFSFASVSTSYHYEKVSIHSSGSVQLEDGRDLNFSLDLSMERQARVTESMAWRGAGGVLMDPLVFNFDCNLENLANRSFQFDLDSDGISDESFSLQPGSGFLALDLNNDKKINNGSELFGPSTGYGFQELALHDMDRNGWIDENDEIFKKLRIWSPEKSGEAALLSLQEAGVGAICLTHDKTAFQLRDRDNVLMGEVAANGFFLTEDGEVRPVQEIKLAMKEKDENGTGTISEREFSEAQIFLRQMVTIRQEEVREIAKRRLRRRDQEERRDLLAVLFPDREKERGLASVIARVEGTTPA</sequence>
<dbReference type="InterPro" id="IPR011992">
    <property type="entry name" value="EF-hand-dom_pair"/>
</dbReference>
<dbReference type="SUPFAM" id="SSF47473">
    <property type="entry name" value="EF-hand"/>
    <property type="match status" value="1"/>
</dbReference>
<dbReference type="HOGENOM" id="CLU_047227_1_0_7"/>
<gene>
    <name evidence="2" type="ordered locus">UWK_00030</name>
</gene>
<dbReference type="PROSITE" id="PS00018">
    <property type="entry name" value="EF_HAND_1"/>
    <property type="match status" value="1"/>
</dbReference>
<dbReference type="InterPro" id="IPR018247">
    <property type="entry name" value="EF_Hand_1_Ca_BS"/>
</dbReference>
<dbReference type="Proteomes" id="UP000011721">
    <property type="component" value="Chromosome"/>
</dbReference>
<accession>M1NZD9</accession>
<dbReference type="eggNOG" id="COG2931">
    <property type="taxonomic scope" value="Bacteria"/>
</dbReference>
<dbReference type="STRING" id="1167006.UWK_00030"/>
<evidence type="ECO:0000313" key="3">
    <source>
        <dbReference type="Proteomes" id="UP000011721"/>
    </source>
</evidence>
<protein>
    <recommendedName>
        <fullName evidence="1">EF-hand domain-containing protein</fullName>
    </recommendedName>
</protein>
<evidence type="ECO:0000313" key="2">
    <source>
        <dbReference type="EMBL" id="AGF76618.1"/>
    </source>
</evidence>
<dbReference type="PROSITE" id="PS50222">
    <property type="entry name" value="EF_HAND_2"/>
    <property type="match status" value="1"/>
</dbReference>